<evidence type="ECO:0000256" key="1">
    <source>
        <dbReference type="SAM" id="MobiDB-lite"/>
    </source>
</evidence>
<comment type="caution">
    <text evidence="3">The sequence shown here is derived from an EMBL/GenBank/DDBJ whole genome shotgun (WGS) entry which is preliminary data.</text>
</comment>
<feature type="transmembrane region" description="Helical" evidence="2">
    <location>
        <begin position="20"/>
        <end position="40"/>
    </location>
</feature>
<feature type="compositionally biased region" description="Basic and acidic residues" evidence="1">
    <location>
        <begin position="61"/>
        <end position="71"/>
    </location>
</feature>
<feature type="region of interest" description="Disordered" evidence="1">
    <location>
        <begin position="60"/>
        <end position="122"/>
    </location>
</feature>
<organism evidence="3 4">
    <name type="scientific">Flaviflexus equikiangi</name>
    <dbReference type="NCBI Taxonomy" id="2758573"/>
    <lineage>
        <taxon>Bacteria</taxon>
        <taxon>Bacillati</taxon>
        <taxon>Actinomycetota</taxon>
        <taxon>Actinomycetes</taxon>
        <taxon>Actinomycetales</taxon>
        <taxon>Actinomycetaceae</taxon>
        <taxon>Flaviflexus</taxon>
    </lineage>
</organism>
<accession>A0ABS2TCD5</accession>
<evidence type="ECO:0000256" key="2">
    <source>
        <dbReference type="SAM" id="Phobius"/>
    </source>
</evidence>
<dbReference type="Proteomes" id="UP000705983">
    <property type="component" value="Unassembled WGS sequence"/>
</dbReference>
<keyword evidence="2" id="KW-0812">Transmembrane</keyword>
<keyword evidence="2" id="KW-0472">Membrane</keyword>
<dbReference type="EMBL" id="JAFFJS010000001">
    <property type="protein sequence ID" value="MBM9432286.1"/>
    <property type="molecule type" value="Genomic_DNA"/>
</dbReference>
<evidence type="ECO:0000313" key="3">
    <source>
        <dbReference type="EMBL" id="MBM9432286.1"/>
    </source>
</evidence>
<proteinExistence type="predicted"/>
<dbReference type="RefSeq" id="WP_187995882.1">
    <property type="nucleotide sequence ID" value="NZ_JACEXG010000001.1"/>
</dbReference>
<gene>
    <name evidence="3" type="ORF">JVW63_00980</name>
</gene>
<keyword evidence="2" id="KW-1133">Transmembrane helix</keyword>
<keyword evidence="4" id="KW-1185">Reference proteome</keyword>
<evidence type="ECO:0000313" key="4">
    <source>
        <dbReference type="Proteomes" id="UP000705983"/>
    </source>
</evidence>
<name>A0ABS2TCD5_9ACTO</name>
<protein>
    <submittedName>
        <fullName evidence="3">Uncharacterized protein</fullName>
    </submittedName>
</protein>
<sequence>MADRNKEMNADNVTTAKAWYARWWVWALAVLLAIGIGSALSGTGTADDGADTAVDYQVDEEGNRAEKKEDAVPAATPEPTAKPRAEETETVEAVSRLATHEARAKKASTGNVKCPLIGNSGH</sequence>
<reference evidence="4" key="1">
    <citation type="submission" date="2021-02" db="EMBL/GenBank/DDBJ databases">
        <title>Leucobacter sp. CX169.</title>
        <authorList>
            <person name="Cheng Y."/>
        </authorList>
    </citation>
    <scope>NUCLEOTIDE SEQUENCE [LARGE SCALE GENOMIC DNA]</scope>
    <source>
        <strain evidence="4">JY899</strain>
    </source>
</reference>